<evidence type="ECO:0000313" key="1">
    <source>
        <dbReference type="EMBL" id="KAJ5404512.1"/>
    </source>
</evidence>
<sequence length="241" mass="27127">MLAMASLSISFGENRERRETPPAPLSTVPFRRDPDFGSRDTLLDDIHRKISAPRSRIALVDIGGIGECKEYRILLLSPTPIIGDIVFWVHASNAVRFEQSFRDIADQVKMFGLQDPKVNIFQLVQSWLHDGKRGKWLLILDNIDDNGFLHQPLVTGQQGLKVGQTNASTKPLLGFLPQSPNRSIITTCWSQEVALRIVDHQDIIKVEPMKKPEAVELVQRKVGLPAETPDILNDYESGHLY</sequence>
<organism evidence="1 2">
    <name type="scientific">Penicillium cosmopolitanum</name>
    <dbReference type="NCBI Taxonomy" id="1131564"/>
    <lineage>
        <taxon>Eukaryota</taxon>
        <taxon>Fungi</taxon>
        <taxon>Dikarya</taxon>
        <taxon>Ascomycota</taxon>
        <taxon>Pezizomycotina</taxon>
        <taxon>Eurotiomycetes</taxon>
        <taxon>Eurotiomycetidae</taxon>
        <taxon>Eurotiales</taxon>
        <taxon>Aspergillaceae</taxon>
        <taxon>Penicillium</taxon>
    </lineage>
</organism>
<dbReference type="SUPFAM" id="SSF52540">
    <property type="entry name" value="P-loop containing nucleoside triphosphate hydrolases"/>
    <property type="match status" value="1"/>
</dbReference>
<dbReference type="InterPro" id="IPR027417">
    <property type="entry name" value="P-loop_NTPase"/>
</dbReference>
<dbReference type="AlphaFoldDB" id="A0A9W9W6W5"/>
<accession>A0A9W9W6W5</accession>
<dbReference type="EMBL" id="JAPZBU010000005">
    <property type="protein sequence ID" value="KAJ5404512.1"/>
    <property type="molecule type" value="Genomic_DNA"/>
</dbReference>
<gene>
    <name evidence="1" type="ORF">N7509_004383</name>
</gene>
<reference evidence="1" key="2">
    <citation type="journal article" date="2023" name="IMA Fungus">
        <title>Comparative genomic study of the Penicillium genus elucidates a diverse pangenome and 15 lateral gene transfer events.</title>
        <authorList>
            <person name="Petersen C."/>
            <person name="Sorensen T."/>
            <person name="Nielsen M.R."/>
            <person name="Sondergaard T.E."/>
            <person name="Sorensen J.L."/>
            <person name="Fitzpatrick D.A."/>
            <person name="Frisvad J.C."/>
            <person name="Nielsen K.L."/>
        </authorList>
    </citation>
    <scope>NUCLEOTIDE SEQUENCE</scope>
    <source>
        <strain evidence="1">IBT 29677</strain>
    </source>
</reference>
<dbReference type="Gene3D" id="3.40.50.300">
    <property type="entry name" value="P-loop containing nucleotide triphosphate hydrolases"/>
    <property type="match status" value="1"/>
</dbReference>
<reference evidence="1" key="1">
    <citation type="submission" date="2022-12" db="EMBL/GenBank/DDBJ databases">
        <authorList>
            <person name="Petersen C."/>
        </authorList>
    </citation>
    <scope>NUCLEOTIDE SEQUENCE</scope>
    <source>
        <strain evidence="1">IBT 29677</strain>
    </source>
</reference>
<comment type="caution">
    <text evidence="1">The sequence shown here is derived from an EMBL/GenBank/DDBJ whole genome shotgun (WGS) entry which is preliminary data.</text>
</comment>
<dbReference type="OrthoDB" id="5986190at2759"/>
<proteinExistence type="predicted"/>
<dbReference type="Proteomes" id="UP001147747">
    <property type="component" value="Unassembled WGS sequence"/>
</dbReference>
<keyword evidence="2" id="KW-1185">Reference proteome</keyword>
<dbReference type="GeneID" id="81368000"/>
<evidence type="ECO:0000313" key="2">
    <source>
        <dbReference type="Proteomes" id="UP001147747"/>
    </source>
</evidence>
<dbReference type="RefSeq" id="XP_056491754.1">
    <property type="nucleotide sequence ID" value="XM_056629020.1"/>
</dbReference>
<name>A0A9W9W6W5_9EURO</name>
<protein>
    <submittedName>
        <fullName evidence="1">Uncharacterized protein</fullName>
    </submittedName>
</protein>